<protein>
    <submittedName>
        <fullName evidence="3">Uncharacterized protein</fullName>
    </submittedName>
</protein>
<reference evidence="3 4" key="1">
    <citation type="submission" date="2015-12" db="EMBL/GenBank/DDBJ databases">
        <title>The genome of Folsomia candida.</title>
        <authorList>
            <person name="Faddeeva A."/>
            <person name="Derks M.F."/>
            <person name="Anvar Y."/>
            <person name="Smit S."/>
            <person name="Van Straalen N."/>
            <person name="Roelofs D."/>
        </authorList>
    </citation>
    <scope>NUCLEOTIDE SEQUENCE [LARGE SCALE GENOMIC DNA]</scope>
    <source>
        <strain evidence="3 4">VU population</strain>
        <tissue evidence="3">Whole body</tissue>
    </source>
</reference>
<feature type="compositionally biased region" description="Polar residues" evidence="1">
    <location>
        <begin position="179"/>
        <end position="193"/>
    </location>
</feature>
<feature type="compositionally biased region" description="Low complexity" evidence="1">
    <location>
        <begin position="157"/>
        <end position="178"/>
    </location>
</feature>
<evidence type="ECO:0000256" key="2">
    <source>
        <dbReference type="SAM" id="SignalP"/>
    </source>
</evidence>
<dbReference type="EMBL" id="LNIX01000001">
    <property type="protein sequence ID" value="OXA62752.1"/>
    <property type="molecule type" value="Genomic_DNA"/>
</dbReference>
<feature type="region of interest" description="Disordered" evidence="1">
    <location>
        <begin position="138"/>
        <end position="268"/>
    </location>
</feature>
<gene>
    <name evidence="3" type="ORF">Fcan01_01375</name>
</gene>
<evidence type="ECO:0000256" key="1">
    <source>
        <dbReference type="SAM" id="MobiDB-lite"/>
    </source>
</evidence>
<name>A0A226EYS4_FOLCA</name>
<feature type="compositionally biased region" description="Low complexity" evidence="1">
    <location>
        <begin position="78"/>
        <end position="90"/>
    </location>
</feature>
<sequence length="268" mass="30510">MARFVAALLALVVAVSAQDASYQQGLSLHNQQIQEHLRKEAEQQRQTNQFGGSFPQQQAYQPRQNNYEDDGQYRPELYSNSINNNNNNYNTYRPNPEQDYQAGLKAHQEAIQAHLRKEAQYQPQTLHGGDPAYQQGLQVHQRQLQDHLAKEQAHGGPAYSAPQQTYQPAYQQPQAHQAGSLTYHNPSPNTNSDYEYGIQLHNQQLAQHKRNEQEQQSQVSQASQFHASHPQQRAYYQPQANSYQAQQTNSYPLNRPSSGKVSLANLGF</sequence>
<accession>A0A226EYS4</accession>
<feature type="compositionally biased region" description="Polar residues" evidence="1">
    <location>
        <begin position="238"/>
        <end position="260"/>
    </location>
</feature>
<dbReference type="AlphaFoldDB" id="A0A226EYS4"/>
<evidence type="ECO:0000313" key="3">
    <source>
        <dbReference type="EMBL" id="OXA62752.1"/>
    </source>
</evidence>
<dbReference type="Proteomes" id="UP000198287">
    <property type="component" value="Unassembled WGS sequence"/>
</dbReference>
<feature type="compositionally biased region" description="Low complexity" evidence="1">
    <location>
        <begin position="214"/>
        <end position="229"/>
    </location>
</feature>
<feature type="signal peptide" evidence="2">
    <location>
        <begin position="1"/>
        <end position="17"/>
    </location>
</feature>
<feature type="chain" id="PRO_5013098882" evidence="2">
    <location>
        <begin position="18"/>
        <end position="268"/>
    </location>
</feature>
<comment type="caution">
    <text evidence="3">The sequence shown here is derived from an EMBL/GenBank/DDBJ whole genome shotgun (WGS) entry which is preliminary data.</text>
</comment>
<keyword evidence="2" id="KW-0732">Signal</keyword>
<organism evidence="3 4">
    <name type="scientific">Folsomia candida</name>
    <name type="common">Springtail</name>
    <dbReference type="NCBI Taxonomy" id="158441"/>
    <lineage>
        <taxon>Eukaryota</taxon>
        <taxon>Metazoa</taxon>
        <taxon>Ecdysozoa</taxon>
        <taxon>Arthropoda</taxon>
        <taxon>Hexapoda</taxon>
        <taxon>Collembola</taxon>
        <taxon>Entomobryomorpha</taxon>
        <taxon>Isotomoidea</taxon>
        <taxon>Isotomidae</taxon>
        <taxon>Proisotominae</taxon>
        <taxon>Folsomia</taxon>
    </lineage>
</organism>
<feature type="compositionally biased region" description="Basic and acidic residues" evidence="1">
    <location>
        <begin position="143"/>
        <end position="153"/>
    </location>
</feature>
<feature type="region of interest" description="Disordered" evidence="1">
    <location>
        <begin position="65"/>
        <end position="98"/>
    </location>
</feature>
<proteinExistence type="predicted"/>
<evidence type="ECO:0000313" key="4">
    <source>
        <dbReference type="Proteomes" id="UP000198287"/>
    </source>
</evidence>
<keyword evidence="4" id="KW-1185">Reference proteome</keyword>